<dbReference type="InterPro" id="IPR009010">
    <property type="entry name" value="Asp_de-COase-like_dom_sf"/>
</dbReference>
<dbReference type="CDD" id="cd02791">
    <property type="entry name" value="MopB_CT_Nitrate-R-NapA-like"/>
    <property type="match status" value="1"/>
</dbReference>
<dbReference type="InterPro" id="IPR006963">
    <property type="entry name" value="Mopterin_OxRdtase_4Fe-4S_dom"/>
</dbReference>
<dbReference type="PROSITE" id="PS00490">
    <property type="entry name" value="MOLYBDOPTERIN_PROK_2"/>
    <property type="match status" value="1"/>
</dbReference>
<dbReference type="InterPro" id="IPR041854">
    <property type="entry name" value="BFD-like_2Fe2S-bd_dom_sf"/>
</dbReference>
<reference evidence="12 13" key="1">
    <citation type="submission" date="2017-12" db="EMBL/GenBank/DDBJ databases">
        <authorList>
            <person name="Hurst M.R.H."/>
        </authorList>
    </citation>
    <scope>NUCLEOTIDE SEQUENCE [LARGE SCALE GENOMIC DNA]</scope>
    <source>
        <strain evidence="12 13">SY-3-19</strain>
    </source>
</reference>
<feature type="domain" description="4Fe-4S Mo/W bis-MGD-type" evidence="11">
    <location>
        <begin position="20"/>
        <end position="75"/>
    </location>
</feature>
<evidence type="ECO:0000256" key="10">
    <source>
        <dbReference type="ARBA" id="ARBA00023063"/>
    </source>
</evidence>
<evidence type="ECO:0000256" key="8">
    <source>
        <dbReference type="ARBA" id="ARBA00023004"/>
    </source>
</evidence>
<dbReference type="Pfam" id="PF04324">
    <property type="entry name" value="Fer2_BFD"/>
    <property type="match status" value="1"/>
</dbReference>
<dbReference type="InterPro" id="IPR006657">
    <property type="entry name" value="MoPterin_dinucl-bd_dom"/>
</dbReference>
<dbReference type="InterPro" id="IPR006656">
    <property type="entry name" value="Mopterin_OxRdtase"/>
</dbReference>
<dbReference type="Gene3D" id="3.40.50.740">
    <property type="match status" value="1"/>
</dbReference>
<protein>
    <submittedName>
        <fullName evidence="12">Nitrate reductase</fullName>
    </submittedName>
</protein>
<proteinExistence type="inferred from homology"/>
<dbReference type="Pfam" id="PF01568">
    <property type="entry name" value="Molydop_binding"/>
    <property type="match status" value="1"/>
</dbReference>
<keyword evidence="10" id="KW-0534">Nitrate assimilation</keyword>
<dbReference type="PANTHER" id="PTHR43105">
    <property type="entry name" value="RESPIRATORY NITRATE REDUCTASE"/>
    <property type="match status" value="1"/>
</dbReference>
<keyword evidence="6" id="KW-0479">Metal-binding</keyword>
<keyword evidence="7" id="KW-0560">Oxidoreductase</keyword>
<dbReference type="GO" id="GO:0016020">
    <property type="term" value="C:membrane"/>
    <property type="evidence" value="ECO:0007669"/>
    <property type="project" value="TreeGrafter"/>
</dbReference>
<dbReference type="InterPro" id="IPR006655">
    <property type="entry name" value="Mopterin_OxRdtase_prok_CS"/>
</dbReference>
<dbReference type="CDD" id="cd02754">
    <property type="entry name" value="MopB_Nitrate-R-NapA-like"/>
    <property type="match status" value="1"/>
</dbReference>
<keyword evidence="4" id="KW-0004">4Fe-4S</keyword>
<evidence type="ECO:0000313" key="12">
    <source>
        <dbReference type="EMBL" id="PQA86369.1"/>
    </source>
</evidence>
<gene>
    <name evidence="12" type="ORF">CW354_18735</name>
</gene>
<dbReference type="Proteomes" id="UP000239504">
    <property type="component" value="Unassembled WGS sequence"/>
</dbReference>
<dbReference type="PROSITE" id="PS00551">
    <property type="entry name" value="MOLYBDOPTERIN_PROK_1"/>
    <property type="match status" value="1"/>
</dbReference>
<evidence type="ECO:0000313" key="13">
    <source>
        <dbReference type="Proteomes" id="UP000239504"/>
    </source>
</evidence>
<evidence type="ECO:0000256" key="1">
    <source>
        <dbReference type="ARBA" id="ARBA00001942"/>
    </source>
</evidence>
<dbReference type="Gene3D" id="2.40.40.20">
    <property type="match status" value="1"/>
</dbReference>
<dbReference type="InterPro" id="IPR050123">
    <property type="entry name" value="Prok_molybdopt-oxidoreductase"/>
</dbReference>
<evidence type="ECO:0000259" key="11">
    <source>
        <dbReference type="PROSITE" id="PS51669"/>
    </source>
</evidence>
<comment type="cofactor">
    <cofactor evidence="2">
        <name>[4Fe-4S] cluster</name>
        <dbReference type="ChEBI" id="CHEBI:49883"/>
    </cofactor>
</comment>
<evidence type="ECO:0000256" key="4">
    <source>
        <dbReference type="ARBA" id="ARBA00022485"/>
    </source>
</evidence>
<keyword evidence="5" id="KW-0500">Molybdenum</keyword>
<dbReference type="GO" id="GO:0051539">
    <property type="term" value="F:4 iron, 4 sulfur cluster binding"/>
    <property type="evidence" value="ECO:0007669"/>
    <property type="project" value="UniProtKB-KW"/>
</dbReference>
<dbReference type="GO" id="GO:0045333">
    <property type="term" value="P:cellular respiration"/>
    <property type="evidence" value="ECO:0007669"/>
    <property type="project" value="UniProtKB-ARBA"/>
</dbReference>
<keyword evidence="9" id="KW-0411">Iron-sulfur</keyword>
<comment type="similarity">
    <text evidence="3">Belongs to the prokaryotic molybdopterin-containing oxidoreductase family. NasA/NapA/NarB subfamily.</text>
</comment>
<comment type="caution">
    <text evidence="12">The sequence shown here is derived from an EMBL/GenBank/DDBJ whole genome shotgun (WGS) entry which is preliminary data.</text>
</comment>
<name>A0A2S7K1J0_9PROT</name>
<dbReference type="InterPro" id="IPR027467">
    <property type="entry name" value="MopterinOxRdtase_cofactor_BS"/>
</dbReference>
<evidence type="ECO:0000256" key="6">
    <source>
        <dbReference type="ARBA" id="ARBA00022723"/>
    </source>
</evidence>
<dbReference type="EMBL" id="PJCH01000015">
    <property type="protein sequence ID" value="PQA86369.1"/>
    <property type="molecule type" value="Genomic_DNA"/>
</dbReference>
<dbReference type="GO" id="GO:0046872">
    <property type="term" value="F:metal ion binding"/>
    <property type="evidence" value="ECO:0007669"/>
    <property type="project" value="UniProtKB-KW"/>
</dbReference>
<dbReference type="InterPro" id="IPR007419">
    <property type="entry name" value="BFD-like_2Fe2S-bd_dom"/>
</dbReference>
<dbReference type="AlphaFoldDB" id="A0A2S7K1J0"/>
<evidence type="ECO:0000256" key="3">
    <source>
        <dbReference type="ARBA" id="ARBA00008747"/>
    </source>
</evidence>
<organism evidence="12 13">
    <name type="scientific">Hyphococcus luteus</name>
    <dbReference type="NCBI Taxonomy" id="2058213"/>
    <lineage>
        <taxon>Bacteria</taxon>
        <taxon>Pseudomonadati</taxon>
        <taxon>Pseudomonadota</taxon>
        <taxon>Alphaproteobacteria</taxon>
        <taxon>Parvularculales</taxon>
        <taxon>Parvularculaceae</taxon>
        <taxon>Hyphococcus</taxon>
    </lineage>
</organism>
<evidence type="ECO:0000256" key="2">
    <source>
        <dbReference type="ARBA" id="ARBA00001966"/>
    </source>
</evidence>
<dbReference type="Gene3D" id="1.10.10.1100">
    <property type="entry name" value="BFD-like [2Fe-2S]-binding domain"/>
    <property type="match status" value="1"/>
</dbReference>
<sequence>MSNVARNPVALDATYAATPGDVTRTTCPYCGVGCGVLVKKTADAVSVEGDPDHPANFGRLCSKGLALVDTLGRDNRLLYPLIKDERVSWDRATDVIADKFRSIIAEHGPDAVAFYVSGQILTEDYYVANKLMKGFIGSANIDTNSRLCMASSVTGHKRAFGADSVPGCYEDLELADLIVLTGSNLAWCHPVLYQRILAAKEKRPGLKIVVIDPRKTATCEFADLHLAIAPDSDVALFQGLLNYLDKRGGRNDIFIRNHTNGADTALNAAKTHTLGCVADETELHEGDIIAFYELFLSTRKTVTVYSQGVNQAADGSDRVNAIINCHLLTGRIGEPGMGPFSVTGQPNAMGGREVGGLANQLASHMELGDPVHRDLVQRFWTAPRMAEKPGLKAVDLFEAIHAGKVKAVWIMATNPVASMPNADRVREALKKCELVVVSDVNANTDTAACADILLPSASWGEKNGTVTNSERRISRQRRFLKAPGEARDDWRQFCDVAVKMGWGEAFSYEAAADIFREYASLCAFENDGARDLNLSALKDIDAQGYDALAPVQWPVSENIVKGKARLFADGRFFTQNGKASFIVPAASPDKQTTPDFPFVLNTGRIRDHWHTMTRTGRSARLSQHFAEPFIEISPRDAERLRIKDADIVRVSSLYGLALTRALVTDRQRDGSVFAPMHWTEEFSSKGRIDALVAAVTDPLSGQPALKSGAARIERFDAAWHGFGVLATRDFSGAVMPAGADYWAKARIEGGLRAELASAMDYKNIRFAADAFFEPVLERHATEAQVIQYCDRRRGVHRFAVFIGDRLKGAFFMAKTPVEISRSWACELLGRSFAPQERVAVLAGRPGDDAPDRGAIVCTCMNVGANEIAGAVAKGCTSLAKIGAATGAGTNCGSCRGEIKRLLPETADAQT</sequence>
<evidence type="ECO:0000256" key="9">
    <source>
        <dbReference type="ARBA" id="ARBA00023014"/>
    </source>
</evidence>
<dbReference type="GO" id="GO:0016491">
    <property type="term" value="F:oxidoreductase activity"/>
    <property type="evidence" value="ECO:0007669"/>
    <property type="project" value="UniProtKB-KW"/>
</dbReference>
<dbReference type="SMART" id="SM00926">
    <property type="entry name" value="Molybdop_Fe4S4"/>
    <property type="match status" value="1"/>
</dbReference>
<keyword evidence="8" id="KW-0408">Iron</keyword>
<dbReference type="Pfam" id="PF00384">
    <property type="entry name" value="Molybdopterin"/>
    <property type="match status" value="1"/>
</dbReference>
<keyword evidence="13" id="KW-1185">Reference proteome</keyword>
<dbReference type="Gene3D" id="2.20.25.90">
    <property type="entry name" value="ADC-like domains"/>
    <property type="match status" value="1"/>
</dbReference>
<dbReference type="InterPro" id="IPR041957">
    <property type="entry name" value="CT_Nitrate-R-NapA-like"/>
</dbReference>
<dbReference type="GO" id="GO:1990204">
    <property type="term" value="C:oxidoreductase complex"/>
    <property type="evidence" value="ECO:0007669"/>
    <property type="project" value="UniProtKB-ARBA"/>
</dbReference>
<dbReference type="OrthoDB" id="9816402at2"/>
<evidence type="ECO:0000256" key="7">
    <source>
        <dbReference type="ARBA" id="ARBA00023002"/>
    </source>
</evidence>
<dbReference type="GO" id="GO:0042128">
    <property type="term" value="P:nitrate assimilation"/>
    <property type="evidence" value="ECO:0007669"/>
    <property type="project" value="UniProtKB-KW"/>
</dbReference>
<dbReference type="SUPFAM" id="SSF53706">
    <property type="entry name" value="Formate dehydrogenase/DMSO reductase, domains 1-3"/>
    <property type="match status" value="1"/>
</dbReference>
<dbReference type="PROSITE" id="PS51669">
    <property type="entry name" value="4FE4S_MOW_BIS_MGD"/>
    <property type="match status" value="1"/>
</dbReference>
<dbReference type="GO" id="GO:0043546">
    <property type="term" value="F:molybdopterin cofactor binding"/>
    <property type="evidence" value="ECO:0007669"/>
    <property type="project" value="InterPro"/>
</dbReference>
<comment type="cofactor">
    <cofactor evidence="1">
        <name>Mo-bis(molybdopterin guanine dinucleotide)</name>
        <dbReference type="ChEBI" id="CHEBI:60539"/>
    </cofactor>
</comment>
<dbReference type="Gene3D" id="3.40.228.10">
    <property type="entry name" value="Dimethylsulfoxide Reductase, domain 2"/>
    <property type="match status" value="1"/>
</dbReference>
<dbReference type="PANTHER" id="PTHR43105:SF9">
    <property type="entry name" value="NADPH-FE(3+) OXIDOREDUCTASE SUBUNIT ALPHA"/>
    <property type="match status" value="1"/>
</dbReference>
<dbReference type="SUPFAM" id="SSF50692">
    <property type="entry name" value="ADC-like"/>
    <property type="match status" value="1"/>
</dbReference>
<dbReference type="Pfam" id="PF04879">
    <property type="entry name" value="Molybdop_Fe4S4"/>
    <property type="match status" value="1"/>
</dbReference>
<evidence type="ECO:0000256" key="5">
    <source>
        <dbReference type="ARBA" id="ARBA00022505"/>
    </source>
</evidence>
<accession>A0A2S7K1J0</accession>